<dbReference type="HOGENOM" id="CLU_085376_3_2_9"/>
<dbReference type="eggNOG" id="COG1396">
    <property type="taxonomic scope" value="Bacteria"/>
</dbReference>
<dbReference type="OrthoDB" id="9814553at2"/>
<feature type="domain" description="HTH cro/C1-type" evidence="2">
    <location>
        <begin position="8"/>
        <end position="62"/>
    </location>
</feature>
<keyword evidence="4" id="KW-1185">Reference proteome</keyword>
<dbReference type="CDD" id="cd02209">
    <property type="entry name" value="cupin_XRE_C"/>
    <property type="match status" value="1"/>
</dbReference>
<protein>
    <submittedName>
        <fullName evidence="3">Putative transcriptional regulator</fullName>
    </submittedName>
</protein>
<dbReference type="SUPFAM" id="SSF51182">
    <property type="entry name" value="RmlC-like cupins"/>
    <property type="match status" value="1"/>
</dbReference>
<dbReference type="InterPro" id="IPR010982">
    <property type="entry name" value="Lambda_DNA-bd_dom_sf"/>
</dbReference>
<evidence type="ECO:0000256" key="1">
    <source>
        <dbReference type="ARBA" id="ARBA00023125"/>
    </source>
</evidence>
<dbReference type="PANTHER" id="PTHR46797:SF1">
    <property type="entry name" value="METHYLPHOSPHONATE SYNTHASE"/>
    <property type="match status" value="1"/>
</dbReference>
<evidence type="ECO:0000259" key="2">
    <source>
        <dbReference type="PROSITE" id="PS50943"/>
    </source>
</evidence>
<dbReference type="PANTHER" id="PTHR46797">
    <property type="entry name" value="HTH-TYPE TRANSCRIPTIONAL REGULATOR"/>
    <property type="match status" value="1"/>
</dbReference>
<dbReference type="eggNOG" id="COG1917">
    <property type="taxonomic scope" value="Bacteria"/>
</dbReference>
<sequence length="181" mass="20671">MIEVGESIRAIRKRLNLTTTQLAQQLELSNGYISLIERDIVSPSLTTLKKIALILNVPVESFFLDPNSEVVYSHLKMHEQEYLHSENKNWRLLINPSPTDQIGAYCVDMSDLDKKIYSHEGVELLYVLEGESPINVGKEDYTLKAGDALYFDASILHWDAKDVKLPRKLIVVTTPPEKFHF</sequence>
<evidence type="ECO:0000313" key="3">
    <source>
        <dbReference type="EMBL" id="AGA68357.1"/>
    </source>
</evidence>
<keyword evidence="1" id="KW-0238">DNA-binding</keyword>
<dbReference type="GO" id="GO:0003677">
    <property type="term" value="F:DNA binding"/>
    <property type="evidence" value="ECO:0007669"/>
    <property type="project" value="UniProtKB-KW"/>
</dbReference>
<dbReference type="RefSeq" id="WP_015261358.1">
    <property type="nucleotide sequence ID" value="NC_019903.1"/>
</dbReference>
<proteinExistence type="predicted"/>
<dbReference type="InterPro" id="IPR014710">
    <property type="entry name" value="RmlC-like_jellyroll"/>
</dbReference>
<dbReference type="Gene3D" id="2.60.120.10">
    <property type="entry name" value="Jelly Rolls"/>
    <property type="match status" value="1"/>
</dbReference>
<name>L0F591_DESDL</name>
<dbReference type="KEGG" id="ddl:Desdi_0833"/>
<dbReference type="Proteomes" id="UP000010797">
    <property type="component" value="Chromosome"/>
</dbReference>
<dbReference type="Pfam" id="PF07883">
    <property type="entry name" value="Cupin_2"/>
    <property type="match status" value="1"/>
</dbReference>
<reference evidence="4" key="1">
    <citation type="submission" date="2012-02" db="EMBL/GenBank/DDBJ databases">
        <title>Complete sequence of Desulfitobacterium dichloroeliminans LMG P-21439.</title>
        <authorList>
            <person name="Lucas S."/>
            <person name="Han J."/>
            <person name="Lapidus A."/>
            <person name="Cheng J.-F."/>
            <person name="Goodwin L."/>
            <person name="Pitluck S."/>
            <person name="Peters L."/>
            <person name="Ovchinnikova G."/>
            <person name="Teshima H."/>
            <person name="Detter J.C."/>
            <person name="Han C."/>
            <person name="Tapia R."/>
            <person name="Land M."/>
            <person name="Hauser L."/>
            <person name="Kyrpides N."/>
            <person name="Ivanova N."/>
            <person name="Pagani I."/>
            <person name="Kruse T."/>
            <person name="de Vos W.M."/>
            <person name="Boon N."/>
            <person name="Smidt H."/>
            <person name="Woyke T."/>
        </authorList>
    </citation>
    <scope>NUCLEOTIDE SEQUENCE [LARGE SCALE GENOMIC DNA]</scope>
    <source>
        <strain evidence="4">LMG P-21439 / DCA1</strain>
    </source>
</reference>
<accession>L0F591</accession>
<dbReference type="STRING" id="871963.Desdi_0833"/>
<evidence type="ECO:0000313" key="4">
    <source>
        <dbReference type="Proteomes" id="UP000010797"/>
    </source>
</evidence>
<dbReference type="CDD" id="cd00093">
    <property type="entry name" value="HTH_XRE"/>
    <property type="match status" value="1"/>
</dbReference>
<dbReference type="GO" id="GO:0003700">
    <property type="term" value="F:DNA-binding transcription factor activity"/>
    <property type="evidence" value="ECO:0007669"/>
    <property type="project" value="TreeGrafter"/>
</dbReference>
<dbReference type="InterPro" id="IPR050807">
    <property type="entry name" value="TransReg_Diox_bact_type"/>
</dbReference>
<dbReference type="AlphaFoldDB" id="L0F591"/>
<dbReference type="GO" id="GO:0005829">
    <property type="term" value="C:cytosol"/>
    <property type="evidence" value="ECO:0007669"/>
    <property type="project" value="TreeGrafter"/>
</dbReference>
<dbReference type="InterPro" id="IPR011051">
    <property type="entry name" value="RmlC_Cupin_sf"/>
</dbReference>
<dbReference type="Gene3D" id="1.10.260.40">
    <property type="entry name" value="lambda repressor-like DNA-binding domains"/>
    <property type="match status" value="1"/>
</dbReference>
<dbReference type="InterPro" id="IPR013096">
    <property type="entry name" value="Cupin_2"/>
</dbReference>
<dbReference type="EMBL" id="CP003344">
    <property type="protein sequence ID" value="AGA68357.1"/>
    <property type="molecule type" value="Genomic_DNA"/>
</dbReference>
<dbReference type="SMART" id="SM00530">
    <property type="entry name" value="HTH_XRE"/>
    <property type="match status" value="1"/>
</dbReference>
<organism evidence="3 4">
    <name type="scientific">Desulfitobacterium dichloroeliminans (strain LMG P-21439 / DCA1)</name>
    <dbReference type="NCBI Taxonomy" id="871963"/>
    <lineage>
        <taxon>Bacteria</taxon>
        <taxon>Bacillati</taxon>
        <taxon>Bacillota</taxon>
        <taxon>Clostridia</taxon>
        <taxon>Eubacteriales</taxon>
        <taxon>Desulfitobacteriaceae</taxon>
        <taxon>Desulfitobacterium</taxon>
    </lineage>
</organism>
<gene>
    <name evidence="3" type="ordered locus">Desdi_0833</name>
</gene>
<dbReference type="InterPro" id="IPR001387">
    <property type="entry name" value="Cro/C1-type_HTH"/>
</dbReference>
<dbReference type="PROSITE" id="PS50943">
    <property type="entry name" value="HTH_CROC1"/>
    <property type="match status" value="1"/>
</dbReference>
<dbReference type="SUPFAM" id="SSF47413">
    <property type="entry name" value="lambda repressor-like DNA-binding domains"/>
    <property type="match status" value="1"/>
</dbReference>
<dbReference type="Pfam" id="PF01381">
    <property type="entry name" value="HTH_3"/>
    <property type="match status" value="1"/>
</dbReference>